<feature type="transmembrane region" description="Helical" evidence="1">
    <location>
        <begin position="38"/>
        <end position="57"/>
    </location>
</feature>
<evidence type="ECO:0000313" key="2">
    <source>
        <dbReference type="EMBL" id="SDG11020.1"/>
    </source>
</evidence>
<evidence type="ECO:0000313" key="3">
    <source>
        <dbReference type="Proteomes" id="UP000199706"/>
    </source>
</evidence>
<reference evidence="2 3" key="1">
    <citation type="submission" date="2016-10" db="EMBL/GenBank/DDBJ databases">
        <authorList>
            <person name="de Groot N.N."/>
        </authorList>
    </citation>
    <scope>NUCLEOTIDE SEQUENCE [LARGE SCALE GENOMIC DNA]</scope>
    <source>
        <strain evidence="2 3">LMG 2247</strain>
    </source>
</reference>
<protein>
    <submittedName>
        <fullName evidence="2">Uncharacterized protein</fullName>
    </submittedName>
</protein>
<accession>A0A1G7RLQ3</accession>
<keyword evidence="1" id="KW-0472">Membrane</keyword>
<dbReference type="Proteomes" id="UP000199706">
    <property type="component" value="Unassembled WGS sequence"/>
</dbReference>
<evidence type="ECO:0000256" key="1">
    <source>
        <dbReference type="SAM" id="Phobius"/>
    </source>
</evidence>
<name>A0A1G7RLQ3_9BURK</name>
<gene>
    <name evidence="2" type="ORF">SAMN05216466_102138</name>
</gene>
<organism evidence="2 3">
    <name type="scientific">Paraburkholderia phenazinium</name>
    <dbReference type="NCBI Taxonomy" id="60549"/>
    <lineage>
        <taxon>Bacteria</taxon>
        <taxon>Pseudomonadati</taxon>
        <taxon>Pseudomonadota</taxon>
        <taxon>Betaproteobacteria</taxon>
        <taxon>Burkholderiales</taxon>
        <taxon>Burkholderiaceae</taxon>
        <taxon>Paraburkholderia</taxon>
    </lineage>
</organism>
<dbReference type="EMBL" id="FNCJ01000002">
    <property type="protein sequence ID" value="SDG11020.1"/>
    <property type="molecule type" value="Genomic_DNA"/>
</dbReference>
<dbReference type="AlphaFoldDB" id="A0A1G7RLQ3"/>
<keyword evidence="1" id="KW-0812">Transmembrane</keyword>
<keyword evidence="1" id="KW-1133">Transmembrane helix</keyword>
<dbReference type="RefSeq" id="WP_090682124.1">
    <property type="nucleotide sequence ID" value="NZ_CADERL010000014.1"/>
</dbReference>
<proteinExistence type="predicted"/>
<sequence length="60" mass="6928">METYLVRPDAKRAARYRIMFGNTHSFLPMRNGMVPNTLHVLLHLSTAVTLVVLFVFLPDR</sequence>